<reference evidence="4" key="1">
    <citation type="submission" date="2023-07" db="EMBL/GenBank/DDBJ databases">
        <title>30 novel species of actinomycetes from the DSMZ collection.</title>
        <authorList>
            <person name="Nouioui I."/>
        </authorList>
    </citation>
    <scope>NUCLEOTIDE SEQUENCE [LARGE SCALE GENOMIC DNA]</scope>
    <source>
        <strain evidence="4">DSM 44743</strain>
    </source>
</reference>
<dbReference type="InterPro" id="IPR025419">
    <property type="entry name" value="DUF4142"/>
</dbReference>
<keyword evidence="1" id="KW-1133">Transmembrane helix</keyword>
<keyword evidence="4" id="KW-1185">Reference proteome</keyword>
<dbReference type="PANTHER" id="PTHR38593:SF1">
    <property type="entry name" value="BLR2558 PROTEIN"/>
    <property type="match status" value="1"/>
</dbReference>
<accession>A0ABU2M8J0</accession>
<name>A0ABU2M8J0_9ACTN</name>
<proteinExistence type="predicted"/>
<dbReference type="Gene3D" id="1.20.1260.10">
    <property type="match status" value="1"/>
</dbReference>
<dbReference type="Pfam" id="PF13628">
    <property type="entry name" value="DUF4142"/>
    <property type="match status" value="1"/>
</dbReference>
<keyword evidence="1" id="KW-0472">Membrane</keyword>
<evidence type="ECO:0000313" key="3">
    <source>
        <dbReference type="EMBL" id="MDT0328983.1"/>
    </source>
</evidence>
<feature type="domain" description="DUF4142" evidence="2">
    <location>
        <begin position="60"/>
        <end position="188"/>
    </location>
</feature>
<dbReference type="Proteomes" id="UP001183390">
    <property type="component" value="Unassembled WGS sequence"/>
</dbReference>
<dbReference type="EMBL" id="JAVREP010000006">
    <property type="protein sequence ID" value="MDT0328983.1"/>
    <property type="molecule type" value="Genomic_DNA"/>
</dbReference>
<organism evidence="3 4">
    <name type="scientific">Nocardiopsis lambiniae</name>
    <dbReference type="NCBI Taxonomy" id="3075539"/>
    <lineage>
        <taxon>Bacteria</taxon>
        <taxon>Bacillati</taxon>
        <taxon>Actinomycetota</taxon>
        <taxon>Actinomycetes</taxon>
        <taxon>Streptosporangiales</taxon>
        <taxon>Nocardiopsidaceae</taxon>
        <taxon>Nocardiopsis</taxon>
    </lineage>
</organism>
<sequence length="214" mass="23637">MTRQVRRNAPHTVELVGVVGFLLVTTLTVFMILPNGTSSVSGVFWSEWSATEYGPLGPADVDALIKVRQAGLWEIPVGQQAADRAQSSRVREVGATIADDHVLMDEQVRDVAARLDVRLPSTPGEDQQRWMDELTGLSGAEWDRVFADRLRAAHGNVLTVLAEVRAGTRNELVRSFCQHAILMVLRHITLLESTGLVDYGALPEPRPPERRPEP</sequence>
<comment type="caution">
    <text evidence="3">The sequence shown here is derived from an EMBL/GenBank/DDBJ whole genome shotgun (WGS) entry which is preliminary data.</text>
</comment>
<evidence type="ECO:0000256" key="1">
    <source>
        <dbReference type="SAM" id="Phobius"/>
    </source>
</evidence>
<dbReference type="PANTHER" id="PTHR38593">
    <property type="entry name" value="BLR2558 PROTEIN"/>
    <property type="match status" value="1"/>
</dbReference>
<evidence type="ECO:0000313" key="4">
    <source>
        <dbReference type="Proteomes" id="UP001183390"/>
    </source>
</evidence>
<gene>
    <name evidence="3" type="ORF">RM479_11230</name>
</gene>
<feature type="transmembrane region" description="Helical" evidence="1">
    <location>
        <begin position="12"/>
        <end position="33"/>
    </location>
</feature>
<protein>
    <submittedName>
        <fullName evidence="3">DUF4142 domain-containing protein</fullName>
    </submittedName>
</protein>
<dbReference type="RefSeq" id="WP_311511655.1">
    <property type="nucleotide sequence ID" value="NZ_JAVREP010000006.1"/>
</dbReference>
<evidence type="ECO:0000259" key="2">
    <source>
        <dbReference type="Pfam" id="PF13628"/>
    </source>
</evidence>
<dbReference type="InterPro" id="IPR012347">
    <property type="entry name" value="Ferritin-like"/>
</dbReference>
<keyword evidence="1" id="KW-0812">Transmembrane</keyword>